<dbReference type="EMBL" id="JASCZI010030276">
    <property type="protein sequence ID" value="MED6120451.1"/>
    <property type="molecule type" value="Genomic_DNA"/>
</dbReference>
<organism evidence="1 2">
    <name type="scientific">Stylosanthes scabra</name>
    <dbReference type="NCBI Taxonomy" id="79078"/>
    <lineage>
        <taxon>Eukaryota</taxon>
        <taxon>Viridiplantae</taxon>
        <taxon>Streptophyta</taxon>
        <taxon>Embryophyta</taxon>
        <taxon>Tracheophyta</taxon>
        <taxon>Spermatophyta</taxon>
        <taxon>Magnoliopsida</taxon>
        <taxon>eudicotyledons</taxon>
        <taxon>Gunneridae</taxon>
        <taxon>Pentapetalae</taxon>
        <taxon>rosids</taxon>
        <taxon>fabids</taxon>
        <taxon>Fabales</taxon>
        <taxon>Fabaceae</taxon>
        <taxon>Papilionoideae</taxon>
        <taxon>50 kb inversion clade</taxon>
        <taxon>dalbergioids sensu lato</taxon>
        <taxon>Dalbergieae</taxon>
        <taxon>Pterocarpus clade</taxon>
        <taxon>Stylosanthes</taxon>
    </lineage>
</organism>
<accession>A0ABU6R971</accession>
<evidence type="ECO:0000313" key="2">
    <source>
        <dbReference type="Proteomes" id="UP001341840"/>
    </source>
</evidence>
<evidence type="ECO:0000313" key="1">
    <source>
        <dbReference type="EMBL" id="MED6120451.1"/>
    </source>
</evidence>
<reference evidence="1 2" key="1">
    <citation type="journal article" date="2023" name="Plants (Basel)">
        <title>Bridging the Gap: Combining Genomics and Transcriptomics Approaches to Understand Stylosanthes scabra, an Orphan Legume from the Brazilian Caatinga.</title>
        <authorList>
            <person name="Ferreira-Neto J.R.C."/>
            <person name="da Silva M.D."/>
            <person name="Binneck E."/>
            <person name="de Melo N.F."/>
            <person name="da Silva R.H."/>
            <person name="de Melo A.L.T.M."/>
            <person name="Pandolfi V."/>
            <person name="Bustamante F.O."/>
            <person name="Brasileiro-Vidal A.C."/>
            <person name="Benko-Iseppon A.M."/>
        </authorList>
    </citation>
    <scope>NUCLEOTIDE SEQUENCE [LARGE SCALE GENOMIC DNA]</scope>
    <source>
        <tissue evidence="1">Leaves</tissue>
    </source>
</reference>
<dbReference type="Proteomes" id="UP001341840">
    <property type="component" value="Unassembled WGS sequence"/>
</dbReference>
<comment type="caution">
    <text evidence="1">The sequence shown here is derived from an EMBL/GenBank/DDBJ whole genome shotgun (WGS) entry which is preliminary data.</text>
</comment>
<protein>
    <submittedName>
        <fullName evidence="1">Uncharacterized protein</fullName>
    </submittedName>
</protein>
<proteinExistence type="predicted"/>
<gene>
    <name evidence="1" type="ORF">PIB30_020955</name>
</gene>
<keyword evidence="2" id="KW-1185">Reference proteome</keyword>
<sequence length="160" mass="18143">MEVGEGGLGSSSQKPLFARKLQKVVHIVPSQNEGIKKSYHQAMIFENDEGFKHRHELRSSGSPPIEPELFKETYMRKCSNDMMVNGMITLMWPLNVREMGVMSLLVMRIRMLCGDKLCLRHTRPRFKGLANLSPNLFAPPVSKVPLSPPLEIPQALQRMT</sequence>
<name>A0ABU6R971_9FABA</name>